<gene>
    <name evidence="1" type="ORF">H8709_07785</name>
</gene>
<evidence type="ECO:0000313" key="2">
    <source>
        <dbReference type="Proteomes" id="UP000660861"/>
    </source>
</evidence>
<dbReference type="Pfam" id="PF12675">
    <property type="entry name" value="DUF3795"/>
    <property type="match status" value="1"/>
</dbReference>
<evidence type="ECO:0000313" key="1">
    <source>
        <dbReference type="EMBL" id="MBC8570726.1"/>
    </source>
</evidence>
<dbReference type="EMBL" id="JACRTC010000005">
    <property type="protein sequence ID" value="MBC8570726.1"/>
    <property type="molecule type" value="Genomic_DNA"/>
</dbReference>
<comment type="caution">
    <text evidence="1">The sequence shown here is derived from an EMBL/GenBank/DDBJ whole genome shotgun (WGS) entry which is preliminary data.</text>
</comment>
<sequence length="137" mass="15333">MTLDDQKDLAPCGVFCGACYAHLRKRKPCGGCRGRAEEKAAACRKCRIAECARERKVIYCGECGAFPCPPLRALDRNYRRRYGLSPLDTGVLAGERGARFVLEMERRRWTCPDCGGVICLHDRTCSLCGYHLPAEEE</sequence>
<accession>A0A926EER2</accession>
<dbReference type="Proteomes" id="UP000660861">
    <property type="component" value="Unassembled WGS sequence"/>
</dbReference>
<proteinExistence type="predicted"/>
<reference evidence="1" key="1">
    <citation type="submission" date="2020-08" db="EMBL/GenBank/DDBJ databases">
        <title>Genome public.</title>
        <authorList>
            <person name="Liu C."/>
            <person name="Sun Q."/>
        </authorList>
    </citation>
    <scope>NUCLEOTIDE SEQUENCE</scope>
    <source>
        <strain evidence="1">NSJ-54</strain>
    </source>
</reference>
<keyword evidence="2" id="KW-1185">Reference proteome</keyword>
<organism evidence="1 2">
    <name type="scientific">Zongyangia hominis</name>
    <dbReference type="NCBI Taxonomy" id="2763677"/>
    <lineage>
        <taxon>Bacteria</taxon>
        <taxon>Bacillati</taxon>
        <taxon>Bacillota</taxon>
        <taxon>Clostridia</taxon>
        <taxon>Eubacteriales</taxon>
        <taxon>Oscillospiraceae</taxon>
        <taxon>Zongyangia</taxon>
    </lineage>
</organism>
<dbReference type="AlphaFoldDB" id="A0A926EER2"/>
<dbReference type="RefSeq" id="WP_262397822.1">
    <property type="nucleotide sequence ID" value="NZ_JACRTC010000005.1"/>
</dbReference>
<name>A0A926EER2_9FIRM</name>
<dbReference type="InterPro" id="IPR024227">
    <property type="entry name" value="DUF3795"/>
</dbReference>
<protein>
    <submittedName>
        <fullName evidence="1">DUF3795 domain-containing protein</fullName>
    </submittedName>
</protein>